<evidence type="ECO:0008006" key="4">
    <source>
        <dbReference type="Google" id="ProtNLM"/>
    </source>
</evidence>
<feature type="coiled-coil region" evidence="1">
    <location>
        <begin position="4"/>
        <end position="49"/>
    </location>
</feature>
<evidence type="ECO:0000313" key="3">
    <source>
        <dbReference type="Proteomes" id="UP000575469"/>
    </source>
</evidence>
<dbReference type="Proteomes" id="UP000575469">
    <property type="component" value="Unassembled WGS sequence"/>
</dbReference>
<gene>
    <name evidence="2" type="ORF">HGR00_10090</name>
</gene>
<dbReference type="EMBL" id="JABBZM010000008">
    <property type="protein sequence ID" value="NMV38257.1"/>
    <property type="molecule type" value="Genomic_DNA"/>
</dbReference>
<sequence length="60" mass="7185">MAFLEMERLELERLNQTLSLLVEKTDIELQLAERERDFLERLMRANEKKGTWAYKGDKGK</sequence>
<evidence type="ECO:0000313" key="2">
    <source>
        <dbReference type="EMBL" id="NMV38257.1"/>
    </source>
</evidence>
<dbReference type="RefSeq" id="WP_169340048.1">
    <property type="nucleotide sequence ID" value="NZ_JABBZM010000008.1"/>
</dbReference>
<protein>
    <recommendedName>
        <fullName evidence="4">Transposase</fullName>
    </recommendedName>
</protein>
<name>A0A848NYA9_9RALS</name>
<proteinExistence type="predicted"/>
<dbReference type="AlphaFoldDB" id="A0A848NYA9"/>
<accession>A0A848NYA9</accession>
<comment type="caution">
    <text evidence="2">The sequence shown here is derived from an EMBL/GenBank/DDBJ whole genome shotgun (WGS) entry which is preliminary data.</text>
</comment>
<organism evidence="2 3">
    <name type="scientific">Ralstonia insidiosa</name>
    <dbReference type="NCBI Taxonomy" id="190721"/>
    <lineage>
        <taxon>Bacteria</taxon>
        <taxon>Pseudomonadati</taxon>
        <taxon>Pseudomonadota</taxon>
        <taxon>Betaproteobacteria</taxon>
        <taxon>Burkholderiales</taxon>
        <taxon>Burkholderiaceae</taxon>
        <taxon>Ralstonia</taxon>
    </lineage>
</organism>
<reference evidence="2 3" key="1">
    <citation type="submission" date="2020-04" db="EMBL/GenBank/DDBJ databases">
        <title>Ralstonia insidiosa genome sequencing and assembly.</title>
        <authorList>
            <person name="Martins R.C.R."/>
            <person name="Perdigao-Neto L.V."/>
            <person name="Levin A.S.S."/>
            <person name="Costa S.F."/>
        </authorList>
    </citation>
    <scope>NUCLEOTIDE SEQUENCE [LARGE SCALE GENOMIC DNA]</scope>
    <source>
        <strain evidence="2 3">5047</strain>
    </source>
</reference>
<evidence type="ECO:0000256" key="1">
    <source>
        <dbReference type="SAM" id="Coils"/>
    </source>
</evidence>
<keyword evidence="1" id="KW-0175">Coiled coil</keyword>